<reference evidence="8" key="1">
    <citation type="submission" date="2020-07" db="EMBL/GenBank/DDBJ databases">
        <title>The High-quality genome of the commercially important snow crab, Chionoecetes opilio.</title>
        <authorList>
            <person name="Jeong J.-H."/>
            <person name="Ryu S."/>
        </authorList>
    </citation>
    <scope>NUCLEOTIDE SEQUENCE</scope>
    <source>
        <strain evidence="8">MADBK_172401_WGS</strain>
        <tissue evidence="8">Digestive gland</tissue>
    </source>
</reference>
<comment type="caution">
    <text evidence="8">The sequence shown here is derived from an EMBL/GenBank/DDBJ whole genome shotgun (WGS) entry which is preliminary data.</text>
</comment>
<name>A0A8J8WD48_CHIOP</name>
<dbReference type="GO" id="GO:0016020">
    <property type="term" value="C:membrane"/>
    <property type="evidence" value="ECO:0007669"/>
    <property type="project" value="UniProtKB-SubCell"/>
</dbReference>
<feature type="transmembrane region" description="Helical" evidence="6">
    <location>
        <begin position="107"/>
        <end position="126"/>
    </location>
</feature>
<comment type="subcellular location">
    <subcellularLocation>
        <location evidence="1">Membrane</location>
        <topology evidence="1">Multi-pass membrane protein</topology>
    </subcellularLocation>
</comment>
<evidence type="ECO:0000256" key="2">
    <source>
        <dbReference type="ARBA" id="ARBA00022692"/>
    </source>
</evidence>
<keyword evidence="3 6" id="KW-1133">Transmembrane helix</keyword>
<evidence type="ECO:0000256" key="4">
    <source>
        <dbReference type="ARBA" id="ARBA00023136"/>
    </source>
</evidence>
<dbReference type="PROSITE" id="PS51225">
    <property type="entry name" value="MARVEL"/>
    <property type="match status" value="1"/>
</dbReference>
<dbReference type="InterPro" id="IPR050578">
    <property type="entry name" value="MARVEL-CKLF_proteins"/>
</dbReference>
<organism evidence="8 9">
    <name type="scientific">Chionoecetes opilio</name>
    <name type="common">Atlantic snow crab</name>
    <name type="synonym">Cancer opilio</name>
    <dbReference type="NCBI Taxonomy" id="41210"/>
    <lineage>
        <taxon>Eukaryota</taxon>
        <taxon>Metazoa</taxon>
        <taxon>Ecdysozoa</taxon>
        <taxon>Arthropoda</taxon>
        <taxon>Crustacea</taxon>
        <taxon>Multicrustacea</taxon>
        <taxon>Malacostraca</taxon>
        <taxon>Eumalacostraca</taxon>
        <taxon>Eucarida</taxon>
        <taxon>Decapoda</taxon>
        <taxon>Pleocyemata</taxon>
        <taxon>Brachyura</taxon>
        <taxon>Eubrachyura</taxon>
        <taxon>Majoidea</taxon>
        <taxon>Majidae</taxon>
        <taxon>Chionoecetes</taxon>
    </lineage>
</organism>
<dbReference type="Proteomes" id="UP000770661">
    <property type="component" value="Unassembled WGS sequence"/>
</dbReference>
<evidence type="ECO:0000313" key="8">
    <source>
        <dbReference type="EMBL" id="KAG0695237.1"/>
    </source>
</evidence>
<feature type="domain" description="MARVEL" evidence="7">
    <location>
        <begin position="70"/>
        <end position="199"/>
    </location>
</feature>
<proteinExistence type="predicted"/>
<dbReference type="PANTHER" id="PTHR22776:SF49">
    <property type="entry name" value="MARVEL DOMAIN-CONTAINING PROTEIN"/>
    <property type="match status" value="1"/>
</dbReference>
<sequence length="301" mass="33232">MLQYPCHDACQRWLHCPDVVCDGRHYPRRPRDGRASRTATTPSCLYRRMPYQGDSDTRPEAARFILTAASSLEALGSLRYFSLVCSFFAFMLGVSGTVRWAVRGRHAFFTIVSFMSMLSCACWLLVRVLHLDALFKRNVNWNKAGLVYNGANALVLMVGSCVMLEVASGARTLRAAAVFGFLGFTAFLAGLVWEGIVWRTNRDEGSAGFFTATFFLFLSWLTPSKVITRAPQAKNRCSLQAYMTPDSDGSTGVAQAGEGGDEGISFVGIKPRPVSFIEQVSPLLPMQQKPVLSLHDYKVGL</sequence>
<feature type="transmembrane region" description="Helical" evidence="6">
    <location>
        <begin position="80"/>
        <end position="100"/>
    </location>
</feature>
<protein>
    <recommendedName>
        <fullName evidence="7">MARVEL domain-containing protein</fullName>
    </recommendedName>
</protein>
<dbReference type="InterPro" id="IPR008253">
    <property type="entry name" value="Marvel"/>
</dbReference>
<evidence type="ECO:0000256" key="5">
    <source>
        <dbReference type="PROSITE-ProRule" id="PRU00581"/>
    </source>
</evidence>
<accession>A0A8J8WD48</accession>
<evidence type="ECO:0000256" key="6">
    <source>
        <dbReference type="SAM" id="Phobius"/>
    </source>
</evidence>
<evidence type="ECO:0000256" key="3">
    <source>
        <dbReference type="ARBA" id="ARBA00022989"/>
    </source>
</evidence>
<keyword evidence="9" id="KW-1185">Reference proteome</keyword>
<keyword evidence="2 5" id="KW-0812">Transmembrane</keyword>
<dbReference type="EMBL" id="JACEEZ010026042">
    <property type="protein sequence ID" value="KAG0695237.1"/>
    <property type="molecule type" value="Genomic_DNA"/>
</dbReference>
<dbReference type="AlphaFoldDB" id="A0A8J8WD48"/>
<feature type="transmembrane region" description="Helical" evidence="6">
    <location>
        <begin position="146"/>
        <end position="166"/>
    </location>
</feature>
<feature type="transmembrane region" description="Helical" evidence="6">
    <location>
        <begin position="205"/>
        <end position="222"/>
    </location>
</feature>
<feature type="transmembrane region" description="Helical" evidence="6">
    <location>
        <begin position="173"/>
        <end position="193"/>
    </location>
</feature>
<keyword evidence="4 5" id="KW-0472">Membrane</keyword>
<evidence type="ECO:0000259" key="7">
    <source>
        <dbReference type="PROSITE" id="PS51225"/>
    </source>
</evidence>
<gene>
    <name evidence="8" type="ORF">GWK47_026961</name>
</gene>
<dbReference type="OrthoDB" id="10028364at2759"/>
<evidence type="ECO:0000313" key="9">
    <source>
        <dbReference type="Proteomes" id="UP000770661"/>
    </source>
</evidence>
<evidence type="ECO:0000256" key="1">
    <source>
        <dbReference type="ARBA" id="ARBA00004141"/>
    </source>
</evidence>
<dbReference type="PANTHER" id="PTHR22776">
    <property type="entry name" value="MARVEL-CONTAINING POTENTIAL LIPID RAFT-ASSOCIATED PROTEIN"/>
    <property type="match status" value="1"/>
</dbReference>